<dbReference type="HAMAP" id="MF_00373">
    <property type="entry name" value="Ribosomal_bL28"/>
    <property type="match status" value="1"/>
</dbReference>
<keyword evidence="2 5" id="KW-0689">Ribosomal protein</keyword>
<dbReference type="Proteomes" id="UP000008957">
    <property type="component" value="Chromosome"/>
</dbReference>
<protein>
    <recommendedName>
        <fullName evidence="4 5">Large ribosomal subunit protein bL28</fullName>
    </recommendedName>
</protein>
<dbReference type="PANTHER" id="PTHR39080">
    <property type="entry name" value="50S RIBOSOMAL PROTEIN L28"/>
    <property type="match status" value="1"/>
</dbReference>
<evidence type="ECO:0000256" key="5">
    <source>
        <dbReference type="HAMAP-Rule" id="MF_00373"/>
    </source>
</evidence>
<dbReference type="AlphaFoldDB" id="A0AB94IXK1"/>
<dbReference type="InterPro" id="IPR034704">
    <property type="entry name" value="Ribosomal_bL28/bL31-like_sf"/>
</dbReference>
<dbReference type="NCBIfam" id="TIGR00009">
    <property type="entry name" value="L28"/>
    <property type="match status" value="1"/>
</dbReference>
<dbReference type="InterPro" id="IPR026569">
    <property type="entry name" value="Ribosomal_bL28"/>
</dbReference>
<keyword evidence="3 5" id="KW-0687">Ribonucleoprotein</keyword>
<dbReference type="GO" id="GO:0003735">
    <property type="term" value="F:structural constituent of ribosome"/>
    <property type="evidence" value="ECO:0007669"/>
    <property type="project" value="InterPro"/>
</dbReference>
<evidence type="ECO:0000256" key="4">
    <source>
        <dbReference type="ARBA" id="ARBA00035174"/>
    </source>
</evidence>
<comment type="similarity">
    <text evidence="1 5">Belongs to the bacterial ribosomal protein bL28 family.</text>
</comment>
<dbReference type="GO" id="GO:1990904">
    <property type="term" value="C:ribonucleoprotein complex"/>
    <property type="evidence" value="ECO:0007669"/>
    <property type="project" value="UniProtKB-KW"/>
</dbReference>
<dbReference type="PANTHER" id="PTHR39080:SF1">
    <property type="entry name" value="LARGE RIBOSOMAL SUBUNIT PROTEIN BL28A"/>
    <property type="match status" value="1"/>
</dbReference>
<accession>A0AB94IXK1</accession>
<reference evidence="7" key="1">
    <citation type="submission" date="2010-03" db="EMBL/GenBank/DDBJ databases">
        <title>The genome sequence of Synergistetes sp. SGP1.</title>
        <authorList>
            <consortium name="metaHIT consortium -- http://www.metahit.eu/"/>
            <person name="Pajon A."/>
            <person name="Turner K."/>
            <person name="Parkhill J."/>
            <person name="Wade W."/>
            <person name="Vartoukian S."/>
        </authorList>
    </citation>
    <scope>NUCLEOTIDE SEQUENCE [LARGE SCALE GENOMIC DNA]</scope>
    <source>
        <strain evidence="7">SGP1</strain>
    </source>
</reference>
<keyword evidence="7" id="KW-1185">Reference proteome</keyword>
<name>A0AB94IXK1_9BACT</name>
<dbReference type="InterPro" id="IPR050096">
    <property type="entry name" value="Bacterial_rp_bL28"/>
</dbReference>
<dbReference type="GO" id="GO:0005840">
    <property type="term" value="C:ribosome"/>
    <property type="evidence" value="ECO:0007669"/>
    <property type="project" value="UniProtKB-KW"/>
</dbReference>
<dbReference type="GO" id="GO:0006412">
    <property type="term" value="P:translation"/>
    <property type="evidence" value="ECO:0007669"/>
    <property type="project" value="UniProtKB-UniRule"/>
</dbReference>
<dbReference type="Pfam" id="PF00830">
    <property type="entry name" value="Ribosomal_L28"/>
    <property type="match status" value="1"/>
</dbReference>
<gene>
    <name evidence="5" type="primary">rpmB</name>
    <name evidence="6" type="ORF">SY1_14350</name>
</gene>
<evidence type="ECO:0000313" key="7">
    <source>
        <dbReference type="Proteomes" id="UP000008957"/>
    </source>
</evidence>
<dbReference type="InterPro" id="IPR001383">
    <property type="entry name" value="Ribosomal_bL28_bact-type"/>
</dbReference>
<dbReference type="Gene3D" id="2.30.170.40">
    <property type="entry name" value="Ribosomal protein L28/L24"/>
    <property type="match status" value="1"/>
</dbReference>
<dbReference type="InterPro" id="IPR037147">
    <property type="entry name" value="Ribosomal_bL28_sf"/>
</dbReference>
<organism evidence="6 7">
    <name type="scientific">Fretibacterium fastidiosum</name>
    <dbReference type="NCBI Taxonomy" id="651822"/>
    <lineage>
        <taxon>Bacteria</taxon>
        <taxon>Thermotogati</taxon>
        <taxon>Synergistota</taxon>
        <taxon>Synergistia</taxon>
        <taxon>Synergistales</taxon>
        <taxon>Aminobacteriaceae</taxon>
        <taxon>Fretibacterium</taxon>
    </lineage>
</organism>
<evidence type="ECO:0000256" key="1">
    <source>
        <dbReference type="ARBA" id="ARBA00008760"/>
    </source>
</evidence>
<sequence length="73" mass="7981">MIMAKFCQCCGRGPASGNAVSHSNRHTRRRWLVNLQSVRIDAGDGTTFKVRVCTKCLRSGFVRRAMAAAPAEA</sequence>
<proteinExistence type="inferred from homology"/>
<dbReference type="EMBL" id="FP929056">
    <property type="protein sequence ID" value="CBL28485.1"/>
    <property type="molecule type" value="Genomic_DNA"/>
</dbReference>
<evidence type="ECO:0000256" key="2">
    <source>
        <dbReference type="ARBA" id="ARBA00022980"/>
    </source>
</evidence>
<dbReference type="KEGG" id="sbr:SY1_14350"/>
<reference evidence="6 7" key="2">
    <citation type="submission" date="2010-03" db="EMBL/GenBank/DDBJ databases">
        <authorList>
            <person name="Pajon A."/>
        </authorList>
    </citation>
    <scope>NUCLEOTIDE SEQUENCE [LARGE SCALE GENOMIC DNA]</scope>
    <source>
        <strain evidence="6 7">SGP1</strain>
    </source>
</reference>
<evidence type="ECO:0000313" key="6">
    <source>
        <dbReference type="EMBL" id="CBL28485.1"/>
    </source>
</evidence>
<evidence type="ECO:0000256" key="3">
    <source>
        <dbReference type="ARBA" id="ARBA00023274"/>
    </source>
</evidence>
<dbReference type="SUPFAM" id="SSF143800">
    <property type="entry name" value="L28p-like"/>
    <property type="match status" value="1"/>
</dbReference>